<sequence length="239" mass="28171">MSVHGKASLISLTDDEYEKLRKLWGDRVLKQRIAELQRQKEDGLKRIDLSDYHSLRSRGMQSVEPIRDKQDIQRMKRLLRRRNMRDYFMFVLGINTGLRVGDLLTLRVLDVRDRTHIVIQEQKRGKTKRFKLNSELQLEIQDYTEDMAAEEYLFPSKKTNLPITREQAYRIIKNAADQLGIDGAGTHTMRKTFGYHLYNQTKDIARLQKIFNHSAPEVTMRYLGITQDELDDLVDDFIL</sequence>
<keyword evidence="4" id="KW-1185">Reference proteome</keyword>
<gene>
    <name evidence="3" type="ORF">B0H94_103240</name>
</gene>
<protein>
    <submittedName>
        <fullName evidence="3">Phage integrase family protein</fullName>
    </submittedName>
</protein>
<dbReference type="SUPFAM" id="SSF56349">
    <property type="entry name" value="DNA breaking-rejoining enzymes"/>
    <property type="match status" value="1"/>
</dbReference>
<dbReference type="GO" id="GO:0003677">
    <property type="term" value="F:DNA binding"/>
    <property type="evidence" value="ECO:0007669"/>
    <property type="project" value="InterPro"/>
</dbReference>
<evidence type="ECO:0000256" key="1">
    <source>
        <dbReference type="ARBA" id="ARBA00023172"/>
    </source>
</evidence>
<dbReference type="InterPro" id="IPR002104">
    <property type="entry name" value="Integrase_catalytic"/>
</dbReference>
<keyword evidence="1" id="KW-0233">DNA recombination</keyword>
<evidence type="ECO:0000313" key="4">
    <source>
        <dbReference type="Proteomes" id="UP000242310"/>
    </source>
</evidence>
<dbReference type="GO" id="GO:0015074">
    <property type="term" value="P:DNA integration"/>
    <property type="evidence" value="ECO:0007669"/>
    <property type="project" value="InterPro"/>
</dbReference>
<dbReference type="PANTHER" id="PTHR30349">
    <property type="entry name" value="PHAGE INTEGRASE-RELATED"/>
    <property type="match status" value="1"/>
</dbReference>
<dbReference type="InterPro" id="IPR050090">
    <property type="entry name" value="Tyrosine_recombinase_XerCD"/>
</dbReference>
<comment type="caution">
    <text evidence="3">The sequence shown here is derived from an EMBL/GenBank/DDBJ whole genome shotgun (WGS) entry which is preliminary data.</text>
</comment>
<proteinExistence type="predicted"/>
<name>A0A2P8HWM5_9BACI</name>
<dbReference type="EMBL" id="PYAV01000003">
    <property type="protein sequence ID" value="PSL50627.1"/>
    <property type="molecule type" value="Genomic_DNA"/>
</dbReference>
<accession>A0A2P8HWM5</accession>
<dbReference type="GO" id="GO:0006310">
    <property type="term" value="P:DNA recombination"/>
    <property type="evidence" value="ECO:0007669"/>
    <property type="project" value="UniProtKB-KW"/>
</dbReference>
<dbReference type="Pfam" id="PF00589">
    <property type="entry name" value="Phage_integrase"/>
    <property type="match status" value="1"/>
</dbReference>
<feature type="domain" description="Tyr recombinase" evidence="2">
    <location>
        <begin position="65"/>
        <end position="235"/>
    </location>
</feature>
<evidence type="ECO:0000313" key="3">
    <source>
        <dbReference type="EMBL" id="PSL50627.1"/>
    </source>
</evidence>
<dbReference type="Proteomes" id="UP000242310">
    <property type="component" value="Unassembled WGS sequence"/>
</dbReference>
<dbReference type="PROSITE" id="PS51898">
    <property type="entry name" value="TYR_RECOMBINASE"/>
    <property type="match status" value="1"/>
</dbReference>
<dbReference type="InterPro" id="IPR013762">
    <property type="entry name" value="Integrase-like_cat_sf"/>
</dbReference>
<dbReference type="InterPro" id="IPR011010">
    <property type="entry name" value="DNA_brk_join_enz"/>
</dbReference>
<dbReference type="AlphaFoldDB" id="A0A2P8HWM5"/>
<dbReference type="CDD" id="cd01192">
    <property type="entry name" value="INT_C_like_3"/>
    <property type="match status" value="1"/>
</dbReference>
<reference evidence="3 4" key="1">
    <citation type="submission" date="2018-03" db="EMBL/GenBank/DDBJ databases">
        <title>Genomic Encyclopedia of Type Strains, Phase III (KMG-III): the genomes of soil and plant-associated and newly described type strains.</title>
        <authorList>
            <person name="Whitman W."/>
        </authorList>
    </citation>
    <scope>NUCLEOTIDE SEQUENCE [LARGE SCALE GENOMIC DNA]</scope>
    <source>
        <strain evidence="3 4">CGMCC 1.07653</strain>
    </source>
</reference>
<evidence type="ECO:0000259" key="2">
    <source>
        <dbReference type="PROSITE" id="PS51898"/>
    </source>
</evidence>
<dbReference type="Gene3D" id="1.10.443.10">
    <property type="entry name" value="Intergrase catalytic core"/>
    <property type="match status" value="1"/>
</dbReference>
<dbReference type="PANTHER" id="PTHR30349:SF82">
    <property type="entry name" value="INTEGRASE_RECOMBINASE YOEC-RELATED"/>
    <property type="match status" value="1"/>
</dbReference>
<organism evidence="3 4">
    <name type="scientific">Salsuginibacillus halophilus</name>
    <dbReference type="NCBI Taxonomy" id="517424"/>
    <lineage>
        <taxon>Bacteria</taxon>
        <taxon>Bacillati</taxon>
        <taxon>Bacillota</taxon>
        <taxon>Bacilli</taxon>
        <taxon>Bacillales</taxon>
        <taxon>Bacillaceae</taxon>
        <taxon>Salsuginibacillus</taxon>
    </lineage>
</organism>